<dbReference type="Proteomes" id="UP000801428">
    <property type="component" value="Unassembled WGS sequence"/>
</dbReference>
<protein>
    <recommendedName>
        <fullName evidence="2">Rrn9 domain-containing protein</fullName>
    </recommendedName>
</protein>
<dbReference type="AlphaFoldDB" id="A0A9P4THH4"/>
<feature type="region of interest" description="Disordered" evidence="1">
    <location>
        <begin position="331"/>
        <end position="449"/>
    </location>
</feature>
<feature type="compositionally biased region" description="Polar residues" evidence="1">
    <location>
        <begin position="18"/>
        <end position="49"/>
    </location>
</feature>
<dbReference type="InterPro" id="IPR019622">
    <property type="entry name" value="Rrn9_dom"/>
</dbReference>
<dbReference type="EMBL" id="SWKU01000008">
    <property type="protein sequence ID" value="KAF3004111.1"/>
    <property type="molecule type" value="Genomic_DNA"/>
</dbReference>
<keyword evidence="4" id="KW-1185">Reference proteome</keyword>
<organism evidence="3 4">
    <name type="scientific">Curvularia kusanoi</name>
    <name type="common">Cochliobolus kusanoi</name>
    <dbReference type="NCBI Taxonomy" id="90978"/>
    <lineage>
        <taxon>Eukaryota</taxon>
        <taxon>Fungi</taxon>
        <taxon>Dikarya</taxon>
        <taxon>Ascomycota</taxon>
        <taxon>Pezizomycotina</taxon>
        <taxon>Dothideomycetes</taxon>
        <taxon>Pleosporomycetidae</taxon>
        <taxon>Pleosporales</taxon>
        <taxon>Pleosporineae</taxon>
        <taxon>Pleosporaceae</taxon>
        <taxon>Curvularia</taxon>
    </lineage>
</organism>
<dbReference type="Pfam" id="PF10680">
    <property type="entry name" value="RRN9"/>
    <property type="match status" value="1"/>
</dbReference>
<evidence type="ECO:0000259" key="2">
    <source>
        <dbReference type="Pfam" id="PF10680"/>
    </source>
</evidence>
<comment type="caution">
    <text evidence="3">The sequence shown here is derived from an EMBL/GenBank/DDBJ whole genome shotgun (WGS) entry which is preliminary data.</text>
</comment>
<feature type="compositionally biased region" description="Basic residues" evidence="1">
    <location>
        <begin position="249"/>
        <end position="259"/>
    </location>
</feature>
<name>A0A9P4THH4_CURKU</name>
<feature type="compositionally biased region" description="Polar residues" evidence="1">
    <location>
        <begin position="260"/>
        <end position="269"/>
    </location>
</feature>
<feature type="compositionally biased region" description="Polar residues" evidence="1">
    <location>
        <begin position="372"/>
        <end position="392"/>
    </location>
</feature>
<dbReference type="OrthoDB" id="5412288at2759"/>
<feature type="region of interest" description="Disordered" evidence="1">
    <location>
        <begin position="235"/>
        <end position="290"/>
    </location>
</feature>
<sequence>MSLFGGDSSAPPTESEYDSGTDNSPPSVAQSPTHTNLRSPPSAQTTNDAINIRATATEDVDHEPAGNDADSEESDEEEPKRSNRFAGPPQTWKGYTAADRQIAESLQHFEDTDLAAHLYDAHALKRRVRKPTDALPTLKGWQNKDTWSKQGQELQYTDDVGQDQTELVPTKDWTAWPLPPSSLFTLKDGFRRAAVVPEDGEWVIGNSRAYNAAEELNDEMLGLFLRLAKDNWNSKEWQDGRRSGSAKYTRAHTRSRSKSAHPTINLQNSSDHEATGGKPGRKPQVESDIKPTILADDAKARALMQSTIAFMLTRLDELALGIQRTRLNHFGRGGFGENSSQSEFTTDGEITERDSISRPQSRVKSVPRSKPATRQSSRPGSSHGGQASSRTPKLTERPEDSDSASEYDARFDGRESPASVSSQSPALRRKRNGSLSTADEDDNSNTRDWSRAGLMDWSEVLGIAAVKGWDKKALARTAQRCASLFGESMSFRPLHEDLATGPVSESIQYTPSIIPAPPSIAGAIRPAKRPYWQAGAVHCPHPDCYGHYQKFRVAYRVIEHCMRNHGYDPRTNDSENEERTFGGVHIDGFMQPITAKQGWLGHGRFKAGGKRIKTEESESVPLKSSEEM</sequence>
<evidence type="ECO:0000256" key="1">
    <source>
        <dbReference type="SAM" id="MobiDB-lite"/>
    </source>
</evidence>
<feature type="domain" description="Rrn9" evidence="2">
    <location>
        <begin position="106"/>
        <end position="182"/>
    </location>
</feature>
<proteinExistence type="predicted"/>
<accession>A0A9P4THH4</accession>
<reference evidence="3" key="1">
    <citation type="submission" date="2019-04" db="EMBL/GenBank/DDBJ databases">
        <title>Sequencing of skin fungus with MAO and IRED activity.</title>
        <authorList>
            <person name="Marsaioli A.J."/>
            <person name="Bonatto J.M.C."/>
            <person name="Reis Junior O."/>
        </authorList>
    </citation>
    <scope>NUCLEOTIDE SEQUENCE</scope>
    <source>
        <strain evidence="3">30M1</strain>
    </source>
</reference>
<evidence type="ECO:0000313" key="3">
    <source>
        <dbReference type="EMBL" id="KAF3004111.1"/>
    </source>
</evidence>
<feature type="region of interest" description="Disordered" evidence="1">
    <location>
        <begin position="1"/>
        <end position="96"/>
    </location>
</feature>
<evidence type="ECO:0000313" key="4">
    <source>
        <dbReference type="Proteomes" id="UP000801428"/>
    </source>
</evidence>
<gene>
    <name evidence="3" type="ORF">E8E13_004231</name>
</gene>
<feature type="region of interest" description="Disordered" evidence="1">
    <location>
        <begin position="608"/>
        <end position="628"/>
    </location>
</feature>